<dbReference type="PATRIC" id="fig|472175.3.peg.320"/>
<dbReference type="PROSITE" id="PS50931">
    <property type="entry name" value="HTH_LYSR"/>
    <property type="match status" value="1"/>
</dbReference>
<dbReference type="PANTHER" id="PTHR30126:SF77">
    <property type="entry name" value="TRANSCRIPTIONAL REGULATORY PROTEIN"/>
    <property type="match status" value="1"/>
</dbReference>
<dbReference type="InterPro" id="IPR036388">
    <property type="entry name" value="WH-like_DNA-bd_sf"/>
</dbReference>
<dbReference type="Gene3D" id="3.40.190.290">
    <property type="match status" value="1"/>
</dbReference>
<dbReference type="PANTHER" id="PTHR30126">
    <property type="entry name" value="HTH-TYPE TRANSCRIPTIONAL REGULATOR"/>
    <property type="match status" value="1"/>
</dbReference>
<dbReference type="OrthoDB" id="9791253at2"/>
<name>A0A084U8K9_9HYPH</name>
<dbReference type="InterPro" id="IPR000847">
    <property type="entry name" value="LysR_HTH_N"/>
</dbReference>
<keyword evidence="3" id="KW-0238">DNA-binding</keyword>
<dbReference type="GO" id="GO:0003700">
    <property type="term" value="F:DNA-binding transcription factor activity"/>
    <property type="evidence" value="ECO:0007669"/>
    <property type="project" value="InterPro"/>
</dbReference>
<dbReference type="FunFam" id="1.10.10.10:FF:000001">
    <property type="entry name" value="LysR family transcriptional regulator"/>
    <property type="match status" value="1"/>
</dbReference>
<keyword evidence="4" id="KW-0804">Transcription</keyword>
<dbReference type="STRING" id="472175.EL18_00310"/>
<evidence type="ECO:0000256" key="1">
    <source>
        <dbReference type="ARBA" id="ARBA00009437"/>
    </source>
</evidence>
<gene>
    <name evidence="6" type="ORF">EL18_00310</name>
</gene>
<dbReference type="eggNOG" id="COG0583">
    <property type="taxonomic scope" value="Bacteria"/>
</dbReference>
<dbReference type="SUPFAM" id="SSF53850">
    <property type="entry name" value="Periplasmic binding protein-like II"/>
    <property type="match status" value="1"/>
</dbReference>
<dbReference type="Proteomes" id="UP000053675">
    <property type="component" value="Unassembled WGS sequence"/>
</dbReference>
<proteinExistence type="inferred from homology"/>
<accession>A0A084U8K9</accession>
<evidence type="ECO:0000313" key="7">
    <source>
        <dbReference type="Proteomes" id="UP000053675"/>
    </source>
</evidence>
<feature type="domain" description="HTH lysR-type" evidence="5">
    <location>
        <begin position="1"/>
        <end position="58"/>
    </location>
</feature>
<evidence type="ECO:0000256" key="3">
    <source>
        <dbReference type="ARBA" id="ARBA00023125"/>
    </source>
</evidence>
<evidence type="ECO:0000256" key="2">
    <source>
        <dbReference type="ARBA" id="ARBA00023015"/>
    </source>
</evidence>
<dbReference type="SUPFAM" id="SSF46785">
    <property type="entry name" value="Winged helix' DNA-binding domain"/>
    <property type="match status" value="1"/>
</dbReference>
<dbReference type="Gene3D" id="1.10.10.10">
    <property type="entry name" value="Winged helix-like DNA-binding domain superfamily/Winged helix DNA-binding domain"/>
    <property type="match status" value="1"/>
</dbReference>
<dbReference type="GO" id="GO:0000976">
    <property type="term" value="F:transcription cis-regulatory region binding"/>
    <property type="evidence" value="ECO:0007669"/>
    <property type="project" value="TreeGrafter"/>
</dbReference>
<evidence type="ECO:0000256" key="4">
    <source>
        <dbReference type="ARBA" id="ARBA00023163"/>
    </source>
</evidence>
<reference evidence="6 7" key="1">
    <citation type="submission" date="2014-05" db="EMBL/GenBank/DDBJ databases">
        <title>Draft Genome Sequence of Nitratireductor basaltis Strain UMTGB225, A Marine Bacterium Isolated from Green Barrel Tunicate.</title>
        <authorList>
            <person name="Gan H.Y."/>
        </authorList>
    </citation>
    <scope>NUCLEOTIDE SEQUENCE [LARGE SCALE GENOMIC DNA]</scope>
    <source>
        <strain evidence="6 7">UMTGB225</strain>
    </source>
</reference>
<dbReference type="Pfam" id="PF00126">
    <property type="entry name" value="HTH_1"/>
    <property type="match status" value="1"/>
</dbReference>
<dbReference type="InterPro" id="IPR036390">
    <property type="entry name" value="WH_DNA-bd_sf"/>
</dbReference>
<organism evidence="6 7">
    <name type="scientific">Nitratireductor basaltis</name>
    <dbReference type="NCBI Taxonomy" id="472175"/>
    <lineage>
        <taxon>Bacteria</taxon>
        <taxon>Pseudomonadati</taxon>
        <taxon>Pseudomonadota</taxon>
        <taxon>Alphaproteobacteria</taxon>
        <taxon>Hyphomicrobiales</taxon>
        <taxon>Phyllobacteriaceae</taxon>
        <taxon>Nitratireductor</taxon>
    </lineage>
</organism>
<comment type="similarity">
    <text evidence="1">Belongs to the LysR transcriptional regulatory family.</text>
</comment>
<dbReference type="CDD" id="cd05466">
    <property type="entry name" value="PBP2_LTTR_substrate"/>
    <property type="match status" value="1"/>
</dbReference>
<keyword evidence="2" id="KW-0805">Transcription regulation</keyword>
<evidence type="ECO:0000313" key="6">
    <source>
        <dbReference type="EMBL" id="KFB09295.1"/>
    </source>
</evidence>
<sequence>MQLRFFETFVCLAKVRNFRKAADLLHTSQPVISSRINALEAELGTRLFERSKRSVHLTREGRLLLPHAEAVIEITNEMKWLVGPNAELTGSLRIGVAGTIIHSWFIHLMEAFRSAYPRINLEILATTSAGVLQAVRDHSVDVGLAMKDKPDMMLRFEPLCAFPIAWVASPTAFPIEKATLNTLLDMPILTFPQSSLPYRELERHLKLHSKIRPNIHPMNSIATIVKMAGEGLGIAPMPRAVVREELGSGRLHEIKVDVAFPPLNFYAVTEVSPRMALKNEFARMAQQQARAWAEANPEDGLVLAD</sequence>
<dbReference type="RefSeq" id="WP_036479076.1">
    <property type="nucleotide sequence ID" value="NZ_JMQM01000001.1"/>
</dbReference>
<comment type="caution">
    <text evidence="6">The sequence shown here is derived from an EMBL/GenBank/DDBJ whole genome shotgun (WGS) entry which is preliminary data.</text>
</comment>
<dbReference type="Pfam" id="PF03466">
    <property type="entry name" value="LysR_substrate"/>
    <property type="match status" value="1"/>
</dbReference>
<dbReference type="EMBL" id="JMQM01000001">
    <property type="protein sequence ID" value="KFB09295.1"/>
    <property type="molecule type" value="Genomic_DNA"/>
</dbReference>
<protein>
    <submittedName>
        <fullName evidence="6">LysR family transcriptional regulator</fullName>
    </submittedName>
</protein>
<dbReference type="PRINTS" id="PR00039">
    <property type="entry name" value="HTHLYSR"/>
</dbReference>
<dbReference type="AlphaFoldDB" id="A0A084U8K9"/>
<evidence type="ECO:0000259" key="5">
    <source>
        <dbReference type="PROSITE" id="PS50931"/>
    </source>
</evidence>
<keyword evidence="7" id="KW-1185">Reference proteome</keyword>
<dbReference type="InterPro" id="IPR005119">
    <property type="entry name" value="LysR_subst-bd"/>
</dbReference>